<dbReference type="HOGENOM" id="CLU_2130915_0_0_3"/>
<dbReference type="STRING" id="251221.gene:10760602"/>
<dbReference type="EnsemblBacteria" id="BAC91038">
    <property type="protein sequence ID" value="BAC91038"/>
    <property type="gene ID" value="BAC91038"/>
</dbReference>
<accession>Q7NC82</accession>
<name>Q7NC82_GLOVI</name>
<dbReference type="eggNOG" id="ENOG5032RPJ">
    <property type="taxonomic scope" value="Bacteria"/>
</dbReference>
<reference evidence="1 2" key="1">
    <citation type="journal article" date="2003" name="DNA Res.">
        <title>Complete genome structure of Gloeobacter violaceus PCC 7421, a cyanobacterium that lacks thylakoids.</title>
        <authorList>
            <person name="Nakamura Y."/>
            <person name="Kaneko T."/>
            <person name="Sato S."/>
            <person name="Mimuro M."/>
            <person name="Miyashita H."/>
            <person name="Tsuchiya T."/>
            <person name="Sasamoto S."/>
            <person name="Watanabe A."/>
            <person name="Kawashima K."/>
            <person name="Kishida Y."/>
            <person name="Kiyokawa C."/>
            <person name="Kohara M."/>
            <person name="Matsumoto M."/>
            <person name="Matsuno A."/>
            <person name="Nakazaki N."/>
            <person name="Shimpo S."/>
            <person name="Takeuchi C."/>
            <person name="Yamada M."/>
            <person name="Tabata S."/>
        </authorList>
    </citation>
    <scope>NUCLEOTIDE SEQUENCE [LARGE SCALE GENOMIC DNA]</scope>
    <source>
        <strain evidence="2">ATCC 29082 / PCC 7421</strain>
    </source>
</reference>
<gene>
    <name evidence="1" type="ordered locus">gll3097</name>
</gene>
<evidence type="ECO:0000313" key="2">
    <source>
        <dbReference type="Proteomes" id="UP000000557"/>
    </source>
</evidence>
<dbReference type="OrthoDB" id="424745at2"/>
<sequence>MKYFFLAEGWRVGRVWDSAGVWDDLVQRRKPQLERINLGIIEQGETFWLYRTEEAVVMVEVKRTEQTTNPAVQGIAQVLLKRLIDARETLERLSKAEVIFNACEPRVPLTSSKEESGRMR</sequence>
<dbReference type="Proteomes" id="UP000000557">
    <property type="component" value="Chromosome"/>
</dbReference>
<reference evidence="1 2" key="2">
    <citation type="journal article" date="2003" name="DNA Res.">
        <title>Complete genome structure of Gloeobacter violaceus PCC 7421, a cyanobacterium that lacks thylakoids (supplement).</title>
        <authorList>
            <person name="Nakamura Y."/>
            <person name="Kaneko T."/>
            <person name="Sato S."/>
            <person name="Mimuro M."/>
            <person name="Miyashita H."/>
            <person name="Tsuchiya T."/>
            <person name="Sasamoto S."/>
            <person name="Watanabe A."/>
            <person name="Kawashima K."/>
            <person name="Kishida Y."/>
            <person name="Kiyokawa C."/>
            <person name="Kohara M."/>
            <person name="Matsumoto M."/>
            <person name="Matsuno A."/>
            <person name="Nakazaki N."/>
            <person name="Shimpo S."/>
            <person name="Takeuchi C."/>
            <person name="Yamada M."/>
            <person name="Tabata S."/>
        </authorList>
    </citation>
    <scope>NUCLEOTIDE SEQUENCE [LARGE SCALE GENOMIC DNA]</scope>
    <source>
        <strain evidence="2">ATCC 29082 / PCC 7421</strain>
    </source>
</reference>
<proteinExistence type="predicted"/>
<protein>
    <submittedName>
        <fullName evidence="1">Gll3097 protein</fullName>
    </submittedName>
</protein>
<dbReference type="EMBL" id="BA000045">
    <property type="protein sequence ID" value="BAC91038.1"/>
    <property type="molecule type" value="Genomic_DNA"/>
</dbReference>
<dbReference type="PhylomeDB" id="Q7NC82"/>
<keyword evidence="2" id="KW-1185">Reference proteome</keyword>
<dbReference type="KEGG" id="gvi:gll3097"/>
<evidence type="ECO:0000313" key="1">
    <source>
        <dbReference type="EMBL" id="BAC91038.1"/>
    </source>
</evidence>
<dbReference type="AlphaFoldDB" id="Q7NC82"/>
<organism evidence="1 2">
    <name type="scientific">Gloeobacter violaceus (strain ATCC 29082 / PCC 7421)</name>
    <dbReference type="NCBI Taxonomy" id="251221"/>
    <lineage>
        <taxon>Bacteria</taxon>
        <taxon>Bacillati</taxon>
        <taxon>Cyanobacteriota</taxon>
        <taxon>Cyanophyceae</taxon>
        <taxon>Gloeobacterales</taxon>
        <taxon>Gloeobacteraceae</taxon>
        <taxon>Gloeobacter</taxon>
    </lineage>
</organism>
<dbReference type="InParanoid" id="Q7NC82"/>